<reference evidence="9 10" key="1">
    <citation type="submission" date="2016-03" db="EMBL/GenBank/DDBJ databases">
        <title>The draft genome sequence of Fonsecaea nubica causative agent of cutaneous subcutaneous infection in human host.</title>
        <authorList>
            <person name="Costa F."/>
            <person name="Sybren D.H."/>
            <person name="Raittz R.T."/>
            <person name="Weiss V.A."/>
            <person name="Leao A.C."/>
            <person name="Gomes R."/>
            <person name="De Souza E.M."/>
            <person name="Pedrosa F.O."/>
            <person name="Steffens M.B."/>
            <person name="Bombassaro A."/>
            <person name="Tadra-Sfeir M.Z."/>
            <person name="Moreno L.F."/>
            <person name="Najafzadeh M.J."/>
            <person name="Felipe M.S."/>
            <person name="Teixeira M."/>
            <person name="Sun J."/>
            <person name="Xi L."/>
            <person name="Castro M.A."/>
            <person name="Vicente V.A."/>
        </authorList>
    </citation>
    <scope>NUCLEOTIDE SEQUENCE [LARGE SCALE GENOMIC DNA]</scope>
    <source>
        <strain evidence="9 10">CBS 269.64</strain>
    </source>
</reference>
<keyword evidence="6 7" id="KW-0349">Heme</keyword>
<dbReference type="PANTHER" id="PTHR24305">
    <property type="entry name" value="CYTOCHROME P450"/>
    <property type="match status" value="1"/>
</dbReference>
<dbReference type="Pfam" id="PF00067">
    <property type="entry name" value="p450"/>
    <property type="match status" value="1"/>
</dbReference>
<dbReference type="Proteomes" id="UP000185904">
    <property type="component" value="Unassembled WGS sequence"/>
</dbReference>
<sequence length="519" mass="58049">MALNAFGTSYLESILSLVGLSLMVLVAYLFISSRRAGLSHIPGPFLARYTNIWSLYTTWLTSQNYNRVSFHNKLRSQYGDVVRTGPNSVTVFDPAAVTQIYGVRSKLDKGLAYLPFRRSNEKTSLLSILDEKTHSQYRRLVSNAYSLSSLKGYEPYVDEMVNRLVEVFDGHAADHTPLNISLWCHYYCFDVVSKITMGEAIGCLSGQDTLGLIDMVKDFRAYAGVVSQMPWLHQLLRGNPLRPRGKPTPFIRLVSKLVEDRLATPDPEGQRPDLLSHFVATHATYPERMTKAHVALSTAGNMVAGGLSPANTLDELCRYLVNHPNSQERLFNELREAQCAMPAKFDEVKNLPYLEGVVREAYRMHQSTSTNLQRVAGPSGLTLPNGCHLPAGTCVGCPAGAINQDMRAFGADAHVYNPERWMQGKMETTESWESRRKLMDKTELSFGQGSRSCIGKSVASLEIFKVVATLVGQFKASQAVPPQPNPRLPCFLQFELVGEARHHEVFVKVHRREKFLMDI</sequence>
<dbReference type="InterPro" id="IPR050121">
    <property type="entry name" value="Cytochrome_P450_monoxygenase"/>
</dbReference>
<evidence type="ECO:0000256" key="2">
    <source>
        <dbReference type="ARBA" id="ARBA00010617"/>
    </source>
</evidence>
<evidence type="ECO:0000256" key="5">
    <source>
        <dbReference type="ARBA" id="ARBA00023004"/>
    </source>
</evidence>
<gene>
    <name evidence="9" type="ORF">AYO20_04127</name>
</gene>
<dbReference type="PANTHER" id="PTHR24305:SF232">
    <property type="entry name" value="P450, PUTATIVE (EUROFUNG)-RELATED"/>
    <property type="match status" value="1"/>
</dbReference>
<evidence type="ECO:0000256" key="1">
    <source>
        <dbReference type="ARBA" id="ARBA00001971"/>
    </source>
</evidence>
<evidence type="ECO:0000313" key="10">
    <source>
        <dbReference type="Proteomes" id="UP000185904"/>
    </source>
</evidence>
<evidence type="ECO:0000313" key="9">
    <source>
        <dbReference type="EMBL" id="OAL36511.1"/>
    </source>
</evidence>
<organism evidence="9 10">
    <name type="scientific">Fonsecaea nubica</name>
    <dbReference type="NCBI Taxonomy" id="856822"/>
    <lineage>
        <taxon>Eukaryota</taxon>
        <taxon>Fungi</taxon>
        <taxon>Dikarya</taxon>
        <taxon>Ascomycota</taxon>
        <taxon>Pezizomycotina</taxon>
        <taxon>Eurotiomycetes</taxon>
        <taxon>Chaetothyriomycetidae</taxon>
        <taxon>Chaetothyriales</taxon>
        <taxon>Herpotrichiellaceae</taxon>
        <taxon>Fonsecaea</taxon>
    </lineage>
</organism>
<keyword evidence="10" id="KW-1185">Reference proteome</keyword>
<keyword evidence="4 7" id="KW-0560">Oxidoreductase</keyword>
<keyword evidence="8" id="KW-1133">Transmembrane helix</keyword>
<dbReference type="CDD" id="cd11060">
    <property type="entry name" value="CYP57A1-like"/>
    <property type="match status" value="1"/>
</dbReference>
<evidence type="ECO:0000256" key="7">
    <source>
        <dbReference type="RuleBase" id="RU000461"/>
    </source>
</evidence>
<dbReference type="GeneID" id="34587548"/>
<keyword evidence="7" id="KW-0503">Monooxygenase</keyword>
<proteinExistence type="inferred from homology"/>
<evidence type="ECO:0000256" key="3">
    <source>
        <dbReference type="ARBA" id="ARBA00022723"/>
    </source>
</evidence>
<protein>
    <recommendedName>
        <fullName evidence="11">Cytochrome P450</fullName>
    </recommendedName>
</protein>
<dbReference type="PRINTS" id="PR00385">
    <property type="entry name" value="P450"/>
</dbReference>
<evidence type="ECO:0000256" key="8">
    <source>
        <dbReference type="SAM" id="Phobius"/>
    </source>
</evidence>
<comment type="caution">
    <text evidence="9">The sequence shown here is derived from an EMBL/GenBank/DDBJ whole genome shotgun (WGS) entry which is preliminary data.</text>
</comment>
<keyword evidence="8" id="KW-0812">Transmembrane</keyword>
<dbReference type="AlphaFoldDB" id="A0A178D5M7"/>
<dbReference type="GO" id="GO:0020037">
    <property type="term" value="F:heme binding"/>
    <property type="evidence" value="ECO:0007669"/>
    <property type="project" value="InterPro"/>
</dbReference>
<feature type="transmembrane region" description="Helical" evidence="8">
    <location>
        <begin position="13"/>
        <end position="31"/>
    </location>
</feature>
<accession>A0A178D5M7</accession>
<keyword evidence="5 6" id="KW-0408">Iron</keyword>
<dbReference type="InterPro" id="IPR002401">
    <property type="entry name" value="Cyt_P450_E_grp-I"/>
</dbReference>
<dbReference type="OrthoDB" id="184880at2759"/>
<comment type="similarity">
    <text evidence="2 7">Belongs to the cytochrome P450 family.</text>
</comment>
<dbReference type="PROSITE" id="PS00086">
    <property type="entry name" value="CYTOCHROME_P450"/>
    <property type="match status" value="1"/>
</dbReference>
<dbReference type="Gene3D" id="1.10.630.10">
    <property type="entry name" value="Cytochrome P450"/>
    <property type="match status" value="1"/>
</dbReference>
<keyword evidence="3 6" id="KW-0479">Metal-binding</keyword>
<dbReference type="GO" id="GO:0004497">
    <property type="term" value="F:monooxygenase activity"/>
    <property type="evidence" value="ECO:0007669"/>
    <property type="project" value="UniProtKB-KW"/>
</dbReference>
<dbReference type="PRINTS" id="PR00463">
    <property type="entry name" value="EP450I"/>
</dbReference>
<dbReference type="InterPro" id="IPR036396">
    <property type="entry name" value="Cyt_P450_sf"/>
</dbReference>
<dbReference type="InterPro" id="IPR001128">
    <property type="entry name" value="Cyt_P450"/>
</dbReference>
<evidence type="ECO:0000256" key="6">
    <source>
        <dbReference type="PIRSR" id="PIRSR602401-1"/>
    </source>
</evidence>
<comment type="cofactor">
    <cofactor evidence="1 6">
        <name>heme</name>
        <dbReference type="ChEBI" id="CHEBI:30413"/>
    </cofactor>
</comment>
<evidence type="ECO:0008006" key="11">
    <source>
        <dbReference type="Google" id="ProtNLM"/>
    </source>
</evidence>
<dbReference type="RefSeq" id="XP_022501523.1">
    <property type="nucleotide sequence ID" value="XM_022642426.1"/>
</dbReference>
<feature type="binding site" description="axial binding residue" evidence="6">
    <location>
        <position position="453"/>
    </location>
    <ligand>
        <name>heme</name>
        <dbReference type="ChEBI" id="CHEBI:30413"/>
    </ligand>
    <ligandPart>
        <name>Fe</name>
        <dbReference type="ChEBI" id="CHEBI:18248"/>
    </ligandPart>
</feature>
<dbReference type="SUPFAM" id="SSF48264">
    <property type="entry name" value="Cytochrome P450"/>
    <property type="match status" value="1"/>
</dbReference>
<evidence type="ECO:0000256" key="4">
    <source>
        <dbReference type="ARBA" id="ARBA00023002"/>
    </source>
</evidence>
<name>A0A178D5M7_9EURO</name>
<dbReference type="InterPro" id="IPR017972">
    <property type="entry name" value="Cyt_P450_CS"/>
</dbReference>
<dbReference type="GO" id="GO:0005506">
    <property type="term" value="F:iron ion binding"/>
    <property type="evidence" value="ECO:0007669"/>
    <property type="project" value="InterPro"/>
</dbReference>
<dbReference type="EMBL" id="LVCJ01000021">
    <property type="protein sequence ID" value="OAL36511.1"/>
    <property type="molecule type" value="Genomic_DNA"/>
</dbReference>
<keyword evidence="8" id="KW-0472">Membrane</keyword>
<dbReference type="GO" id="GO:0016705">
    <property type="term" value="F:oxidoreductase activity, acting on paired donors, with incorporation or reduction of molecular oxygen"/>
    <property type="evidence" value="ECO:0007669"/>
    <property type="project" value="InterPro"/>
</dbReference>